<organism evidence="2 3">
    <name type="scientific">Candidatus Pullichristensenella excrementigallinarum</name>
    <dbReference type="NCBI Taxonomy" id="2840907"/>
    <lineage>
        <taxon>Bacteria</taxon>
        <taxon>Bacillati</taxon>
        <taxon>Bacillota</taxon>
        <taxon>Clostridia</taxon>
        <taxon>Candidatus Pullichristensenella</taxon>
    </lineage>
</organism>
<sequence length="91" mass="9884">MGIFSMILGVAVFLGFTGAGCVLASGLNGFLAKEFYGQTVAHFFSLPANVSPILVILVFAGLGFVIGFSFFMKGLIYNRIRRLEESMYSED</sequence>
<evidence type="ECO:0008006" key="4">
    <source>
        <dbReference type="Google" id="ProtNLM"/>
    </source>
</evidence>
<proteinExistence type="predicted"/>
<protein>
    <recommendedName>
        <fullName evidence="4">Lipopolysaccharide assembly protein A domain-containing protein</fullName>
    </recommendedName>
</protein>
<evidence type="ECO:0000313" key="3">
    <source>
        <dbReference type="Proteomes" id="UP000824072"/>
    </source>
</evidence>
<feature type="transmembrane region" description="Helical" evidence="1">
    <location>
        <begin position="48"/>
        <end position="72"/>
    </location>
</feature>
<reference evidence="2" key="1">
    <citation type="submission" date="2020-10" db="EMBL/GenBank/DDBJ databases">
        <authorList>
            <person name="Gilroy R."/>
        </authorList>
    </citation>
    <scope>NUCLEOTIDE SEQUENCE</scope>
    <source>
        <strain evidence="2">ChiHcec3-11533</strain>
    </source>
</reference>
<keyword evidence="1" id="KW-0472">Membrane</keyword>
<dbReference type="EMBL" id="DVMU01000092">
    <property type="protein sequence ID" value="HIU33761.1"/>
    <property type="molecule type" value="Genomic_DNA"/>
</dbReference>
<evidence type="ECO:0000313" key="2">
    <source>
        <dbReference type="EMBL" id="HIU33761.1"/>
    </source>
</evidence>
<keyword evidence="1" id="KW-0812">Transmembrane</keyword>
<gene>
    <name evidence="2" type="ORF">IAB02_04290</name>
</gene>
<keyword evidence="1" id="KW-1133">Transmembrane helix</keyword>
<accession>A0A9D1LCH8</accession>
<dbReference type="AlphaFoldDB" id="A0A9D1LCH8"/>
<evidence type="ECO:0000256" key="1">
    <source>
        <dbReference type="SAM" id="Phobius"/>
    </source>
</evidence>
<comment type="caution">
    <text evidence="2">The sequence shown here is derived from an EMBL/GenBank/DDBJ whole genome shotgun (WGS) entry which is preliminary data.</text>
</comment>
<name>A0A9D1LCH8_9FIRM</name>
<dbReference type="Proteomes" id="UP000824072">
    <property type="component" value="Unassembled WGS sequence"/>
</dbReference>
<reference evidence="2" key="2">
    <citation type="journal article" date="2021" name="PeerJ">
        <title>Extensive microbial diversity within the chicken gut microbiome revealed by metagenomics and culture.</title>
        <authorList>
            <person name="Gilroy R."/>
            <person name="Ravi A."/>
            <person name="Getino M."/>
            <person name="Pursley I."/>
            <person name="Horton D.L."/>
            <person name="Alikhan N.F."/>
            <person name="Baker D."/>
            <person name="Gharbi K."/>
            <person name="Hall N."/>
            <person name="Watson M."/>
            <person name="Adriaenssens E.M."/>
            <person name="Foster-Nyarko E."/>
            <person name="Jarju S."/>
            <person name="Secka A."/>
            <person name="Antonio M."/>
            <person name="Oren A."/>
            <person name="Chaudhuri R.R."/>
            <person name="La Ragione R."/>
            <person name="Hildebrand F."/>
            <person name="Pallen M.J."/>
        </authorList>
    </citation>
    <scope>NUCLEOTIDE SEQUENCE</scope>
    <source>
        <strain evidence="2">ChiHcec3-11533</strain>
    </source>
</reference>